<name>A0AAW0AUJ4_9AGAR</name>
<evidence type="ECO:0000313" key="1">
    <source>
        <dbReference type="EMBL" id="KAK7016783.1"/>
    </source>
</evidence>
<dbReference type="AlphaFoldDB" id="A0AAW0AUJ4"/>
<keyword evidence="2" id="KW-1185">Reference proteome</keyword>
<accession>A0AAW0AUJ4</accession>
<dbReference type="EMBL" id="JAYKXP010000275">
    <property type="protein sequence ID" value="KAK7016783.1"/>
    <property type="molecule type" value="Genomic_DNA"/>
</dbReference>
<reference evidence="1 2" key="1">
    <citation type="submission" date="2024-01" db="EMBL/GenBank/DDBJ databases">
        <title>A draft genome for a cacao thread blight-causing isolate of Paramarasmius palmivorus.</title>
        <authorList>
            <person name="Baruah I.K."/>
            <person name="Bukari Y."/>
            <person name="Amoako-Attah I."/>
            <person name="Meinhardt L.W."/>
            <person name="Bailey B.A."/>
            <person name="Cohen S.P."/>
        </authorList>
    </citation>
    <scope>NUCLEOTIDE SEQUENCE [LARGE SCALE GENOMIC DNA]</scope>
    <source>
        <strain evidence="1 2">GH-12</strain>
    </source>
</reference>
<proteinExistence type="predicted"/>
<gene>
    <name evidence="1" type="ORF">VNI00_018809</name>
</gene>
<sequence>MFNVQHLRVIFLNTLPDTTLTPHSQSPPPQVAAKQDTPLRWDVIQQSELVHRAHRQMSRLCNVIPLSRSVSFELWLWAFAGDEMEIYTDPRAIHDQRRLLFNASYTEFNQRQSGIVHNRSIEEARQTRFTQFLVGWSSETNNQSVSRSRLKLYGLSHAEELHIWINSTSRA</sequence>
<protein>
    <submittedName>
        <fullName evidence="1">Uncharacterized protein</fullName>
    </submittedName>
</protein>
<dbReference type="Proteomes" id="UP001383192">
    <property type="component" value="Unassembled WGS sequence"/>
</dbReference>
<organism evidence="1 2">
    <name type="scientific">Paramarasmius palmivorus</name>
    <dbReference type="NCBI Taxonomy" id="297713"/>
    <lineage>
        <taxon>Eukaryota</taxon>
        <taxon>Fungi</taxon>
        <taxon>Dikarya</taxon>
        <taxon>Basidiomycota</taxon>
        <taxon>Agaricomycotina</taxon>
        <taxon>Agaricomycetes</taxon>
        <taxon>Agaricomycetidae</taxon>
        <taxon>Agaricales</taxon>
        <taxon>Marasmiineae</taxon>
        <taxon>Marasmiaceae</taxon>
        <taxon>Paramarasmius</taxon>
    </lineage>
</organism>
<comment type="caution">
    <text evidence="1">The sequence shown here is derived from an EMBL/GenBank/DDBJ whole genome shotgun (WGS) entry which is preliminary data.</text>
</comment>
<evidence type="ECO:0000313" key="2">
    <source>
        <dbReference type="Proteomes" id="UP001383192"/>
    </source>
</evidence>